<reference evidence="2" key="1">
    <citation type="submission" date="2015-11" db="EMBL/GenBank/DDBJ databases">
        <title>De novo transcriptome assembly of four potential Pierce s Disease insect vectors from Arizona vineyards.</title>
        <authorList>
            <person name="Tassone E.E."/>
        </authorList>
    </citation>
    <scope>NUCLEOTIDE SEQUENCE</scope>
</reference>
<dbReference type="Gene3D" id="2.10.80.10">
    <property type="entry name" value="Lipase, subunit A"/>
    <property type="match status" value="1"/>
</dbReference>
<gene>
    <name evidence="2" type="ORF">g.12073</name>
</gene>
<keyword evidence="1" id="KW-0732">Signal</keyword>
<accession>A0A1B6L6Q1</accession>
<protein>
    <recommendedName>
        <fullName evidence="3">Prokineticin domain-containing protein</fullName>
    </recommendedName>
</protein>
<name>A0A1B6L6Q1_9HEMI</name>
<feature type="chain" id="PRO_5008587165" description="Prokineticin domain-containing protein" evidence="1">
    <location>
        <begin position="19"/>
        <end position="99"/>
    </location>
</feature>
<dbReference type="AlphaFoldDB" id="A0A1B6L6Q1"/>
<organism evidence="2">
    <name type="scientific">Graphocephala atropunctata</name>
    <dbReference type="NCBI Taxonomy" id="36148"/>
    <lineage>
        <taxon>Eukaryota</taxon>
        <taxon>Metazoa</taxon>
        <taxon>Ecdysozoa</taxon>
        <taxon>Arthropoda</taxon>
        <taxon>Hexapoda</taxon>
        <taxon>Insecta</taxon>
        <taxon>Pterygota</taxon>
        <taxon>Neoptera</taxon>
        <taxon>Paraneoptera</taxon>
        <taxon>Hemiptera</taxon>
        <taxon>Auchenorrhyncha</taxon>
        <taxon>Membracoidea</taxon>
        <taxon>Cicadellidae</taxon>
        <taxon>Cicadellinae</taxon>
        <taxon>Cicadellini</taxon>
        <taxon>Graphocephala</taxon>
    </lineage>
</organism>
<sequence>MFSAVIGVMLLSAHSVHSQDNERCYRGSCDSGQCCRTQEVDNLDGTNPSCQPLQQMGEFCSEELNEDLDAYEGWCPCEDGLFCQDNQCTLAEEFESLIY</sequence>
<proteinExistence type="predicted"/>
<evidence type="ECO:0000313" key="2">
    <source>
        <dbReference type="EMBL" id="JAT19340.1"/>
    </source>
</evidence>
<feature type="signal peptide" evidence="1">
    <location>
        <begin position="1"/>
        <end position="18"/>
    </location>
</feature>
<dbReference type="EMBL" id="GEBQ01020637">
    <property type="protein sequence ID" value="JAT19340.1"/>
    <property type="molecule type" value="Transcribed_RNA"/>
</dbReference>
<evidence type="ECO:0000256" key="1">
    <source>
        <dbReference type="SAM" id="SignalP"/>
    </source>
</evidence>
<evidence type="ECO:0008006" key="3">
    <source>
        <dbReference type="Google" id="ProtNLM"/>
    </source>
</evidence>